<dbReference type="EMBL" id="FR906139">
    <property type="protein sequence ID" value="CDQ83254.1"/>
    <property type="molecule type" value="Genomic_DNA"/>
</dbReference>
<dbReference type="STRING" id="8022.A0A060Y1M2"/>
<dbReference type="PANTHER" id="PTHR22772">
    <property type="entry name" value="NOVEL ZZ TYPE ZINC FINGER DOMAIN CONTAINING PROTEIN"/>
    <property type="match status" value="1"/>
</dbReference>
<evidence type="ECO:0000313" key="2">
    <source>
        <dbReference type="Proteomes" id="UP000193380"/>
    </source>
</evidence>
<dbReference type="Proteomes" id="UP000193380">
    <property type="component" value="Unassembled WGS sequence"/>
</dbReference>
<accession>A0A060Y1M2</accession>
<dbReference type="PaxDb" id="8022-A0A060Y1M2"/>
<proteinExistence type="predicted"/>
<sequence>MLPTPDSSAGGAESKDTDLGRCLATDGLYLYTTNSFGRGISKLGSGLHGTLRGFVYCRNEDLEPGWVVFSSGRLLHRSASFDAKPHQLCQVIDPFTLQVCQVVLMPAHHFPVGSSMSTLHLCSDGTYLYWVWSPASLNEKTQKGHSVFMDVFQLSTETGLCVADVLQERVILIRKEGESSKCLNELLLSRMSRFRASHSATLAALTGSAITNTVKEEQSAVNTSCGLPLKTLRKTPMYVCGTSLVMLASPPGVSGSSATRSLFGGTSGLSSLKILSSSLAFNLVDGQFSSRADLIDAPGSSLGRGAQVAGLGACYDALNNLIWSCSSDYMDQWSNPGNQAFHHVCHRLGVSHVIKEPKEETVATGEVINQLLHHVGAMCIHQLNLLAASSSSFPLGALMGKQHPIEARHFSSICDIMEKAMVNRDTCIIRCILVVFQVVFRFFNPQSEQNRESVRRSGLLLWQLLMAPVDQIGPEIQGEVCLAIR</sequence>
<protein>
    <submittedName>
        <fullName evidence="1">Uncharacterized protein</fullName>
    </submittedName>
</protein>
<reference evidence="1" key="1">
    <citation type="journal article" date="2014" name="Nat. Commun.">
        <title>The rainbow trout genome provides novel insights into evolution after whole-genome duplication in vertebrates.</title>
        <authorList>
            <person name="Berthelot C."/>
            <person name="Brunet F."/>
            <person name="Chalopin D."/>
            <person name="Juanchich A."/>
            <person name="Bernard M."/>
            <person name="Noel B."/>
            <person name="Bento P."/>
            <person name="Da Silva C."/>
            <person name="Labadie K."/>
            <person name="Alberti A."/>
            <person name="Aury J.M."/>
            <person name="Louis A."/>
            <person name="Dehais P."/>
            <person name="Bardou P."/>
            <person name="Montfort J."/>
            <person name="Klopp C."/>
            <person name="Cabau C."/>
            <person name="Gaspin C."/>
            <person name="Thorgaard G.H."/>
            <person name="Boussaha M."/>
            <person name="Quillet E."/>
            <person name="Guyomard R."/>
            <person name="Galiana D."/>
            <person name="Bobe J."/>
            <person name="Volff J.N."/>
            <person name="Genet C."/>
            <person name="Wincker P."/>
            <person name="Jaillon O."/>
            <person name="Roest Crollius H."/>
            <person name="Guiguen Y."/>
        </authorList>
    </citation>
    <scope>NUCLEOTIDE SEQUENCE [LARGE SCALE GENOMIC DNA]</scope>
</reference>
<evidence type="ECO:0000313" key="1">
    <source>
        <dbReference type="EMBL" id="CDQ83254.1"/>
    </source>
</evidence>
<dbReference type="InterPro" id="IPR040099">
    <property type="entry name" value="ZZEF1"/>
</dbReference>
<dbReference type="AlphaFoldDB" id="A0A060Y1M2"/>
<reference evidence="1" key="2">
    <citation type="submission" date="2014-03" db="EMBL/GenBank/DDBJ databases">
        <authorList>
            <person name="Genoscope - CEA"/>
        </authorList>
    </citation>
    <scope>NUCLEOTIDE SEQUENCE</scope>
</reference>
<dbReference type="PANTHER" id="PTHR22772:SF5">
    <property type="entry name" value="HECT DOMAIN E3 UBIQUITIN PROTEIN LIGASE 4"/>
    <property type="match status" value="1"/>
</dbReference>
<gene>
    <name evidence="1" type="ORF">GSONMT00039587001</name>
</gene>
<organism evidence="1 2">
    <name type="scientific">Oncorhynchus mykiss</name>
    <name type="common">Rainbow trout</name>
    <name type="synonym">Salmo gairdneri</name>
    <dbReference type="NCBI Taxonomy" id="8022"/>
    <lineage>
        <taxon>Eukaryota</taxon>
        <taxon>Metazoa</taxon>
        <taxon>Chordata</taxon>
        <taxon>Craniata</taxon>
        <taxon>Vertebrata</taxon>
        <taxon>Euteleostomi</taxon>
        <taxon>Actinopterygii</taxon>
        <taxon>Neopterygii</taxon>
        <taxon>Teleostei</taxon>
        <taxon>Protacanthopterygii</taxon>
        <taxon>Salmoniformes</taxon>
        <taxon>Salmonidae</taxon>
        <taxon>Salmoninae</taxon>
        <taxon>Oncorhynchus</taxon>
    </lineage>
</organism>
<name>A0A060Y1M2_ONCMY</name>